<evidence type="ECO:0000256" key="4">
    <source>
        <dbReference type="ARBA" id="ARBA00017522"/>
    </source>
</evidence>
<dbReference type="InterPro" id="IPR006419">
    <property type="entry name" value="NMN_transpt_PnuC"/>
</dbReference>
<name>A0A916ZM23_9SPHN</name>
<protein>
    <recommendedName>
        <fullName evidence="4">Nicotinamide riboside transporter PnuC</fullName>
    </recommendedName>
</protein>
<dbReference type="PANTHER" id="PTHR36122">
    <property type="entry name" value="NICOTINAMIDE RIBOSIDE TRANSPORTER PNUC"/>
    <property type="match status" value="1"/>
</dbReference>
<feature type="transmembrane region" description="Helical" evidence="10">
    <location>
        <begin position="46"/>
        <end position="67"/>
    </location>
</feature>
<feature type="transmembrane region" description="Helical" evidence="10">
    <location>
        <begin position="88"/>
        <end position="108"/>
    </location>
</feature>
<evidence type="ECO:0000256" key="8">
    <source>
        <dbReference type="ARBA" id="ARBA00022989"/>
    </source>
</evidence>
<dbReference type="Pfam" id="PF04973">
    <property type="entry name" value="NMN_transporter"/>
    <property type="match status" value="1"/>
</dbReference>
<comment type="subcellular location">
    <subcellularLocation>
        <location evidence="2">Cell membrane</location>
        <topology evidence="2">Multi-pass membrane protein</topology>
    </subcellularLocation>
</comment>
<accession>A0A916ZM23</accession>
<evidence type="ECO:0000256" key="6">
    <source>
        <dbReference type="ARBA" id="ARBA00022475"/>
    </source>
</evidence>
<keyword evidence="5" id="KW-0813">Transport</keyword>
<dbReference type="AlphaFoldDB" id="A0A916ZM23"/>
<evidence type="ECO:0000256" key="7">
    <source>
        <dbReference type="ARBA" id="ARBA00022692"/>
    </source>
</evidence>
<keyword evidence="9 10" id="KW-0472">Membrane</keyword>
<proteinExistence type="inferred from homology"/>
<dbReference type="EMBL" id="BMJM01000002">
    <property type="protein sequence ID" value="GGE04205.1"/>
    <property type="molecule type" value="Genomic_DNA"/>
</dbReference>
<keyword evidence="7 10" id="KW-0812">Transmembrane</keyword>
<keyword evidence="8 10" id="KW-1133">Transmembrane helix</keyword>
<evidence type="ECO:0000313" key="12">
    <source>
        <dbReference type="Proteomes" id="UP000635071"/>
    </source>
</evidence>
<evidence type="ECO:0000256" key="3">
    <source>
        <dbReference type="ARBA" id="ARBA00006669"/>
    </source>
</evidence>
<dbReference type="GO" id="GO:0005886">
    <property type="term" value="C:plasma membrane"/>
    <property type="evidence" value="ECO:0007669"/>
    <property type="project" value="UniProtKB-SubCell"/>
</dbReference>
<evidence type="ECO:0000256" key="5">
    <source>
        <dbReference type="ARBA" id="ARBA00022448"/>
    </source>
</evidence>
<comment type="function">
    <text evidence="1">Required for nicotinamide riboside transport across the inner membrane.</text>
</comment>
<evidence type="ECO:0000256" key="9">
    <source>
        <dbReference type="ARBA" id="ARBA00023136"/>
    </source>
</evidence>
<evidence type="ECO:0000256" key="10">
    <source>
        <dbReference type="SAM" id="Phobius"/>
    </source>
</evidence>
<comment type="caution">
    <text evidence="11">The sequence shown here is derived from an EMBL/GenBank/DDBJ whole genome shotgun (WGS) entry which is preliminary data.</text>
</comment>
<reference evidence="11" key="2">
    <citation type="submission" date="2020-09" db="EMBL/GenBank/DDBJ databases">
        <authorList>
            <person name="Sun Q."/>
            <person name="Zhou Y."/>
        </authorList>
    </citation>
    <scope>NUCLEOTIDE SEQUENCE</scope>
    <source>
        <strain evidence="11">CGMCC 1.15519</strain>
    </source>
</reference>
<comment type="similarity">
    <text evidence="3">Belongs to the nicotinamide ribonucleoside (NR) uptake permease (TC 4.B.1) family.</text>
</comment>
<reference evidence="11" key="1">
    <citation type="journal article" date="2014" name="Int. J. Syst. Evol. Microbiol.">
        <title>Complete genome sequence of Corynebacterium casei LMG S-19264T (=DSM 44701T), isolated from a smear-ripened cheese.</title>
        <authorList>
            <consortium name="US DOE Joint Genome Institute (JGI-PGF)"/>
            <person name="Walter F."/>
            <person name="Albersmeier A."/>
            <person name="Kalinowski J."/>
            <person name="Ruckert C."/>
        </authorList>
    </citation>
    <scope>NUCLEOTIDE SEQUENCE</scope>
    <source>
        <strain evidence="11">CGMCC 1.15519</strain>
    </source>
</reference>
<dbReference type="Proteomes" id="UP000635071">
    <property type="component" value="Unassembled WGS sequence"/>
</dbReference>
<dbReference type="PANTHER" id="PTHR36122:SF2">
    <property type="entry name" value="NICOTINAMIDE RIBOSIDE TRANSPORTER PNUC"/>
    <property type="match status" value="1"/>
</dbReference>
<evidence type="ECO:0000256" key="1">
    <source>
        <dbReference type="ARBA" id="ARBA00002672"/>
    </source>
</evidence>
<keyword evidence="6" id="KW-1003">Cell membrane</keyword>
<feature type="transmembrane region" description="Helical" evidence="10">
    <location>
        <begin position="150"/>
        <end position="176"/>
    </location>
</feature>
<feature type="transmembrane region" description="Helical" evidence="10">
    <location>
        <begin position="23"/>
        <end position="40"/>
    </location>
</feature>
<sequence length="186" mass="20626">MSLLELFAAGFGLVNLVLVARRTVWNFPFGIIMVCLYFGVFLDARLYSAAALQVFFLGANIYGWWYWRQSATGTDIVPVAPMSPTGRAIALAAGIFATLGLGLVMSRFTDAAAPWWDATNAGWSMVAQFLTARRHTESWPLWIGINILSVWLYASQGLLATAGLYAIFLCIACWGWDQWRRAATSR</sequence>
<evidence type="ECO:0000256" key="2">
    <source>
        <dbReference type="ARBA" id="ARBA00004651"/>
    </source>
</evidence>
<gene>
    <name evidence="11" type="ORF">GCM10011529_08220</name>
</gene>
<dbReference type="NCBIfam" id="TIGR01528">
    <property type="entry name" value="NMN_trans_PnuC"/>
    <property type="match status" value="1"/>
</dbReference>
<dbReference type="RefSeq" id="WP_188761647.1">
    <property type="nucleotide sequence ID" value="NZ_BMJM01000002.1"/>
</dbReference>
<dbReference type="GO" id="GO:0034257">
    <property type="term" value="F:nicotinamide riboside transmembrane transporter activity"/>
    <property type="evidence" value="ECO:0007669"/>
    <property type="project" value="InterPro"/>
</dbReference>
<evidence type="ECO:0000313" key="11">
    <source>
        <dbReference type="EMBL" id="GGE04205.1"/>
    </source>
</evidence>
<keyword evidence="12" id="KW-1185">Reference proteome</keyword>
<organism evidence="11 12">
    <name type="scientific">Sandarakinorhabdus glacialis</name>
    <dbReference type="NCBI Taxonomy" id="1614636"/>
    <lineage>
        <taxon>Bacteria</taxon>
        <taxon>Pseudomonadati</taxon>
        <taxon>Pseudomonadota</taxon>
        <taxon>Alphaproteobacteria</taxon>
        <taxon>Sphingomonadales</taxon>
        <taxon>Sphingosinicellaceae</taxon>
        <taxon>Sandarakinorhabdus</taxon>
    </lineage>
</organism>